<keyword evidence="1 5" id="KW-0479">Metal-binding</keyword>
<dbReference type="GO" id="GO:0005506">
    <property type="term" value="F:iron ion binding"/>
    <property type="evidence" value="ECO:0007669"/>
    <property type="project" value="InterPro"/>
</dbReference>
<dbReference type="GO" id="GO:0006631">
    <property type="term" value="P:fatty acid metabolic process"/>
    <property type="evidence" value="ECO:0007669"/>
    <property type="project" value="UniProtKB-ARBA"/>
</dbReference>
<dbReference type="PANTHER" id="PTHR11903:SF13">
    <property type="entry name" value="LINOLEATE 10R-LIPOXYGENASE"/>
    <property type="match status" value="1"/>
</dbReference>
<dbReference type="EMBL" id="GL988040">
    <property type="protein sequence ID" value="EGS22405.1"/>
    <property type="molecule type" value="Genomic_DNA"/>
</dbReference>
<dbReference type="OrthoDB" id="823504at2759"/>
<accession>G0S322</accession>
<dbReference type="AlphaFoldDB" id="G0S322"/>
<evidence type="ECO:0000256" key="1">
    <source>
        <dbReference type="ARBA" id="ARBA00022723"/>
    </source>
</evidence>
<keyword evidence="3" id="KW-0560">Oxidoreductase</keyword>
<dbReference type="GO" id="GO:0004601">
    <property type="term" value="F:peroxidase activity"/>
    <property type="evidence" value="ECO:0007669"/>
    <property type="project" value="InterPro"/>
</dbReference>
<keyword evidence="8" id="KW-1185">Reference proteome</keyword>
<protein>
    <submittedName>
        <fullName evidence="7">Fatty acid oxygenase-like protein</fullName>
    </submittedName>
</protein>
<keyword evidence="5" id="KW-0349">Heme</keyword>
<dbReference type="CDD" id="cd09817">
    <property type="entry name" value="linoleate_diol_synthase_like"/>
    <property type="match status" value="1"/>
</dbReference>
<dbReference type="InterPro" id="IPR034812">
    <property type="entry name" value="Ppo-like_N"/>
</dbReference>
<dbReference type="HOGENOM" id="CLU_002329_1_0_1"/>
<dbReference type="PANTHER" id="PTHR11903">
    <property type="entry name" value="PROSTAGLANDIN G/H SYNTHASE"/>
    <property type="match status" value="1"/>
</dbReference>
<dbReference type="GO" id="GO:0051213">
    <property type="term" value="F:dioxygenase activity"/>
    <property type="evidence" value="ECO:0007669"/>
    <property type="project" value="UniProtKB-KW"/>
</dbReference>
<keyword evidence="4 5" id="KW-0408">Iron</keyword>
<dbReference type="SUPFAM" id="SSF48264">
    <property type="entry name" value="Cytochrome P450"/>
    <property type="match status" value="1"/>
</dbReference>
<evidence type="ECO:0000256" key="6">
    <source>
        <dbReference type="SAM" id="MobiDB-lite"/>
    </source>
</evidence>
<feature type="region of interest" description="Disordered" evidence="6">
    <location>
        <begin position="1059"/>
        <end position="1089"/>
    </location>
</feature>
<feature type="compositionally biased region" description="Basic and acidic residues" evidence="6">
    <location>
        <begin position="14"/>
        <end position="28"/>
    </location>
</feature>
<feature type="compositionally biased region" description="Basic and acidic residues" evidence="6">
    <location>
        <begin position="1062"/>
        <end position="1078"/>
    </location>
</feature>
<dbReference type="GO" id="GO:0016705">
    <property type="term" value="F:oxidoreductase activity, acting on paired donors, with incorporation or reduction of molecular oxygen"/>
    <property type="evidence" value="ECO:0007669"/>
    <property type="project" value="InterPro"/>
</dbReference>
<dbReference type="InterPro" id="IPR050783">
    <property type="entry name" value="Oxylipin_biosynth_metab"/>
</dbReference>
<dbReference type="InterPro" id="IPR037120">
    <property type="entry name" value="Haem_peroxidase_sf_animal"/>
</dbReference>
<evidence type="ECO:0000256" key="3">
    <source>
        <dbReference type="ARBA" id="ARBA00023002"/>
    </source>
</evidence>
<feature type="binding site" description="axial binding residue" evidence="5">
    <location>
        <position position="421"/>
    </location>
    <ligand>
        <name>heme b</name>
        <dbReference type="ChEBI" id="CHEBI:60344"/>
    </ligand>
    <ligandPart>
        <name>Fe</name>
        <dbReference type="ChEBI" id="CHEBI:18248"/>
    </ligandPart>
</feature>
<dbReference type="InterPro" id="IPR036396">
    <property type="entry name" value="Cyt_P450_sf"/>
</dbReference>
<gene>
    <name evidence="7" type="ORF">CTHT_0019380</name>
</gene>
<keyword evidence="2" id="KW-0223">Dioxygenase</keyword>
<dbReference type="InterPro" id="IPR019791">
    <property type="entry name" value="Haem_peroxidase_animal"/>
</dbReference>
<dbReference type="InterPro" id="IPR010255">
    <property type="entry name" value="Haem_peroxidase_sf"/>
</dbReference>
<evidence type="ECO:0000256" key="4">
    <source>
        <dbReference type="ARBA" id="ARBA00023004"/>
    </source>
</evidence>
<sequence length="1089" mass="121403">MNGAKVTASRHASNGREKAPQEGREKLASKAKPKPTPRKVMPTKSDKEGVANALERCAQIFQATIKPAPNQEGPGPVNEPRKWGKLKQDLKTLRSADIKTLKQVVLARVKGEKLTDDKTMIMERVIQLVANLPNDSKLRVELTNTFLGELWNSLGHPPSLYVGDKYRYRQADGSYNNIMFPQLGAAGSPYARSVNTTVLRKGALPDPGLVFDSVMKRTEYKKHPNNVSSILWYWASIVIHDLFWTDHHDVSRSKTSSYLDLSPLYGSNQEMQNTIRTFKDGKLKPDCFADKRIHGLPPGVGVLLIMFNRFHNYVCDNLISINEDGRFTAPSPSLQGDKAAAAWKKYDEDLFQTARLVTSGLYINIMLLDYVRNIVNLNRVDTTWTLDPRVNTGIEADVRQGAERGTGNVVSAEFNLCYRWHSCISEKDEKWIEEFYWDLFGKPSAEVGVQDLLAGFAMFESRLPEDPLQRPFNKFKRGPDGKFSDDDLVECIVSAIEDCAGSFGARNVPASMRAIEILGIIQGRKWNVASLNEFRRHFGLKPYETFEDINSDPGVADALRRLYDHPDFVELYPGIVAEERKEPMVPGVGIAPTYTISRVVLSDAVVLVRSDRHYTIDYSPRHLTNWGYNDVQYDLNVNHGCVFYKLFLNAFPNHFNYNSVYAHYPMVVPSETEKIVKDLKRDHLFDFCRPGRLRKTAEVKEPEGVRHVLAGQEKYRGAWLEALRPLADQGKAKLSGDAKTHDQLRQQVSESVFDDDFVVTVKAFYRQKVAELLDLRSYDLAGNRMADLVRDVAALAPTYFVSELFGLPLESRANKKGFYTEHELHVVLSTIATVLFTQVDVVKKFPLLQAVKTLSSQLATAIEKTVKSPKSNKSQPLSSYGAKLIKALTKAGVSRHDITWAHVLAASAAVVAYQTKIFTEAVDFYLSPARAQFREAIQSLATQPASEQVDSLLLGYALEGIRLGGSTHLVFQAVAADTIPTVENSIEAGDFVTLNTSPSACEPAQPDPSLHTHARSLYAHLDASPDAVFLGGTAVRDATLVEFFRAVFCTQELAAHAGSAGRAEEGGGARPDGQEHRTRAVHARRLGRV</sequence>
<dbReference type="GO" id="GO:0004497">
    <property type="term" value="F:monooxygenase activity"/>
    <property type="evidence" value="ECO:0007669"/>
    <property type="project" value="InterPro"/>
</dbReference>
<evidence type="ECO:0000256" key="2">
    <source>
        <dbReference type="ARBA" id="ARBA00022964"/>
    </source>
</evidence>
<name>G0S322_CHATD</name>
<feature type="region of interest" description="Disordered" evidence="6">
    <location>
        <begin position="1"/>
        <end position="48"/>
    </location>
</feature>
<dbReference type="KEGG" id="cthr:CTHT_0019380"/>
<reference evidence="7 8" key="1">
    <citation type="journal article" date="2011" name="Cell">
        <title>Insight into structure and assembly of the nuclear pore complex by utilizing the genome of a eukaryotic thermophile.</title>
        <authorList>
            <person name="Amlacher S."/>
            <person name="Sarges P."/>
            <person name="Flemming D."/>
            <person name="van Noort V."/>
            <person name="Kunze R."/>
            <person name="Devos D.P."/>
            <person name="Arumugam M."/>
            <person name="Bork P."/>
            <person name="Hurt E."/>
        </authorList>
    </citation>
    <scope>NUCLEOTIDE SEQUENCE [LARGE SCALE GENOMIC DNA]</scope>
    <source>
        <strain evidence="8">DSM 1495 / CBS 144.50 / IMI 039719</strain>
    </source>
</reference>
<dbReference type="GeneID" id="18255976"/>
<dbReference type="eggNOG" id="KOG2408">
    <property type="taxonomic scope" value="Eukaryota"/>
</dbReference>
<dbReference type="PRINTS" id="PR00457">
    <property type="entry name" value="ANPEROXIDASE"/>
</dbReference>
<dbReference type="GO" id="GO:0020037">
    <property type="term" value="F:heme binding"/>
    <property type="evidence" value="ECO:0007669"/>
    <property type="project" value="InterPro"/>
</dbReference>
<dbReference type="Proteomes" id="UP000008066">
    <property type="component" value="Unassembled WGS sequence"/>
</dbReference>
<feature type="compositionally biased region" description="Basic residues" evidence="6">
    <location>
        <begin position="1079"/>
        <end position="1089"/>
    </location>
</feature>
<dbReference type="STRING" id="759272.G0S322"/>
<proteinExistence type="predicted"/>
<dbReference type="PROSITE" id="PS50292">
    <property type="entry name" value="PEROXIDASE_3"/>
    <property type="match status" value="1"/>
</dbReference>
<dbReference type="RefSeq" id="XP_006692424.1">
    <property type="nucleotide sequence ID" value="XM_006692361.1"/>
</dbReference>
<dbReference type="SUPFAM" id="SSF48113">
    <property type="entry name" value="Heme-dependent peroxidases"/>
    <property type="match status" value="1"/>
</dbReference>
<dbReference type="OMA" id="RHYTIDY"/>
<dbReference type="GO" id="GO:0006979">
    <property type="term" value="P:response to oxidative stress"/>
    <property type="evidence" value="ECO:0007669"/>
    <property type="project" value="InterPro"/>
</dbReference>
<dbReference type="Pfam" id="PF03098">
    <property type="entry name" value="An_peroxidase"/>
    <property type="match status" value="2"/>
</dbReference>
<evidence type="ECO:0000256" key="5">
    <source>
        <dbReference type="PIRSR" id="PIRSR619791-2"/>
    </source>
</evidence>
<evidence type="ECO:0000313" key="8">
    <source>
        <dbReference type="Proteomes" id="UP000008066"/>
    </source>
</evidence>
<evidence type="ECO:0000313" key="7">
    <source>
        <dbReference type="EMBL" id="EGS22405.1"/>
    </source>
</evidence>
<organism evidence="8">
    <name type="scientific">Chaetomium thermophilum (strain DSM 1495 / CBS 144.50 / IMI 039719)</name>
    <name type="common">Thermochaetoides thermophila</name>
    <dbReference type="NCBI Taxonomy" id="759272"/>
    <lineage>
        <taxon>Eukaryota</taxon>
        <taxon>Fungi</taxon>
        <taxon>Dikarya</taxon>
        <taxon>Ascomycota</taxon>
        <taxon>Pezizomycotina</taxon>
        <taxon>Sordariomycetes</taxon>
        <taxon>Sordariomycetidae</taxon>
        <taxon>Sordariales</taxon>
        <taxon>Chaetomiaceae</taxon>
        <taxon>Thermochaetoides</taxon>
    </lineage>
</organism>
<dbReference type="Gene3D" id="1.10.630.10">
    <property type="entry name" value="Cytochrome P450"/>
    <property type="match status" value="1"/>
</dbReference>
<dbReference type="Gene3D" id="1.10.640.10">
    <property type="entry name" value="Haem peroxidase domain superfamily, animal type"/>
    <property type="match status" value="1"/>
</dbReference>